<proteinExistence type="predicted"/>
<evidence type="ECO:0000256" key="1">
    <source>
        <dbReference type="ARBA" id="ARBA00001957"/>
    </source>
</evidence>
<dbReference type="InterPro" id="IPR006162">
    <property type="entry name" value="Ppantetheine_attach_site"/>
</dbReference>
<dbReference type="PROSITE" id="PS00455">
    <property type="entry name" value="AMP_BINDING"/>
    <property type="match status" value="4"/>
</dbReference>
<dbReference type="EMBL" id="CP025003">
    <property type="protein sequence ID" value="ATZ93870.1"/>
    <property type="molecule type" value="Genomic_DNA"/>
</dbReference>
<dbReference type="InterPro" id="IPR010060">
    <property type="entry name" value="NRPS_synth"/>
</dbReference>
<dbReference type="InterPro" id="IPR010071">
    <property type="entry name" value="AA_adenyl_dom"/>
</dbReference>
<dbReference type="NCBIfam" id="NF003417">
    <property type="entry name" value="PRK04813.1"/>
    <property type="match status" value="4"/>
</dbReference>
<dbReference type="InterPro" id="IPR001242">
    <property type="entry name" value="Condensation_dom"/>
</dbReference>
<dbReference type="SUPFAM" id="SSF56801">
    <property type="entry name" value="Acetyl-CoA synthetase-like"/>
    <property type="match status" value="4"/>
</dbReference>
<feature type="domain" description="Carrier" evidence="5">
    <location>
        <begin position="2586"/>
        <end position="2660"/>
    </location>
</feature>
<dbReference type="Gene3D" id="3.30.559.10">
    <property type="entry name" value="Chloramphenicol acetyltransferase-like domain"/>
    <property type="match status" value="4"/>
</dbReference>
<dbReference type="PANTHER" id="PTHR45527:SF1">
    <property type="entry name" value="FATTY ACID SYNTHASE"/>
    <property type="match status" value="1"/>
</dbReference>
<evidence type="ECO:0000313" key="7">
    <source>
        <dbReference type="Proteomes" id="UP000231901"/>
    </source>
</evidence>
<dbReference type="CDD" id="cd19531">
    <property type="entry name" value="LCL_NRPS-like"/>
    <property type="match status" value="2"/>
</dbReference>
<dbReference type="Proteomes" id="UP000231901">
    <property type="component" value="Chromosome"/>
</dbReference>
<evidence type="ECO:0000256" key="2">
    <source>
        <dbReference type="ARBA" id="ARBA00022450"/>
    </source>
</evidence>
<dbReference type="GO" id="GO:0044550">
    <property type="term" value="P:secondary metabolite biosynthetic process"/>
    <property type="evidence" value="ECO:0007669"/>
    <property type="project" value="TreeGrafter"/>
</dbReference>
<dbReference type="KEGG" id="dfn:CVE23_07725"/>
<dbReference type="Gene3D" id="2.30.38.10">
    <property type="entry name" value="Luciferase, Domain 3"/>
    <property type="match status" value="3"/>
</dbReference>
<gene>
    <name evidence="6" type="ORF">CVE23_07725</name>
</gene>
<evidence type="ECO:0000313" key="6">
    <source>
        <dbReference type="EMBL" id="ATZ93870.1"/>
    </source>
</evidence>
<dbReference type="FunFam" id="3.40.50.12780:FF:000012">
    <property type="entry name" value="Non-ribosomal peptide synthetase"/>
    <property type="match status" value="1"/>
</dbReference>
<evidence type="ECO:0000256" key="4">
    <source>
        <dbReference type="ARBA" id="ARBA00022737"/>
    </source>
</evidence>
<evidence type="ECO:0000259" key="5">
    <source>
        <dbReference type="PROSITE" id="PS50075"/>
    </source>
</evidence>
<feature type="domain" description="Carrier" evidence="5">
    <location>
        <begin position="4066"/>
        <end position="4141"/>
    </location>
</feature>
<dbReference type="Pfam" id="PF00668">
    <property type="entry name" value="Condensation"/>
    <property type="match status" value="4"/>
</dbReference>
<dbReference type="InterPro" id="IPR045851">
    <property type="entry name" value="AMP-bd_C_sf"/>
</dbReference>
<dbReference type="PROSITE" id="PS00012">
    <property type="entry name" value="PHOSPHOPANTETHEINE"/>
    <property type="match status" value="4"/>
</dbReference>
<dbReference type="SUPFAM" id="SSF47336">
    <property type="entry name" value="ACP-like"/>
    <property type="match status" value="4"/>
</dbReference>
<dbReference type="GO" id="GO:0031177">
    <property type="term" value="F:phosphopantetheine binding"/>
    <property type="evidence" value="ECO:0007669"/>
    <property type="project" value="InterPro"/>
</dbReference>
<dbReference type="Gene3D" id="3.40.50.980">
    <property type="match status" value="6"/>
</dbReference>
<dbReference type="GO" id="GO:0043041">
    <property type="term" value="P:amino acid activation for nonribosomal peptide biosynthetic process"/>
    <property type="evidence" value="ECO:0007669"/>
    <property type="project" value="TreeGrafter"/>
</dbReference>
<comment type="cofactor">
    <cofactor evidence="1">
        <name>pantetheine 4'-phosphate</name>
        <dbReference type="ChEBI" id="CHEBI:47942"/>
    </cofactor>
</comment>
<dbReference type="FunFam" id="3.40.50.980:FF:000001">
    <property type="entry name" value="Non-ribosomal peptide synthetase"/>
    <property type="match status" value="3"/>
</dbReference>
<dbReference type="Gene3D" id="3.30.300.30">
    <property type="match status" value="4"/>
</dbReference>
<dbReference type="FunFam" id="3.30.300.30:FF:000015">
    <property type="entry name" value="Nonribosomal peptide synthase SidD"/>
    <property type="match status" value="1"/>
</dbReference>
<dbReference type="Pfam" id="PF00550">
    <property type="entry name" value="PP-binding"/>
    <property type="match status" value="4"/>
</dbReference>
<dbReference type="InterPro" id="IPR020845">
    <property type="entry name" value="AMP-binding_CS"/>
</dbReference>
<dbReference type="Gene3D" id="1.10.1200.10">
    <property type="entry name" value="ACP-like"/>
    <property type="match status" value="4"/>
</dbReference>
<dbReference type="PROSITE" id="PS50075">
    <property type="entry name" value="CARRIER"/>
    <property type="match status" value="4"/>
</dbReference>
<evidence type="ECO:0000256" key="3">
    <source>
        <dbReference type="ARBA" id="ARBA00022553"/>
    </source>
</evidence>
<keyword evidence="2" id="KW-0596">Phosphopantetheine</keyword>
<dbReference type="GO" id="GO:0005737">
    <property type="term" value="C:cytoplasm"/>
    <property type="evidence" value="ECO:0007669"/>
    <property type="project" value="TreeGrafter"/>
</dbReference>
<dbReference type="InterPro" id="IPR025110">
    <property type="entry name" value="AMP-bd_C"/>
</dbReference>
<name>A0A2K8QMA4_9GAMM</name>
<dbReference type="FunFam" id="1.10.1200.10:FF:000005">
    <property type="entry name" value="Nonribosomal peptide synthetase 1"/>
    <property type="match status" value="2"/>
</dbReference>
<dbReference type="GO" id="GO:0003824">
    <property type="term" value="F:catalytic activity"/>
    <property type="evidence" value="ECO:0007669"/>
    <property type="project" value="InterPro"/>
</dbReference>
<sequence>MAISVEFENIVTRFPQHLAVVQGERQLTYQQLMEHVATLGQGILEQGEDHPFVLTLLGQDVNLVTAVLAVRHAGRTFVPLSPQLPEKRLALLAGRFPDATLITSRHHLPKVAALGGERRVVLVDEDGVPEQLPHGYLKQPIEQPHAYVYFTSGSTGTPKAVLGRDESLLHFIHWESRALAVTSQDRVSQLTPQMFDPFLRDLFLPLLNGATLCLPPSSELIYDAPRLLNWIREQRISVMHLIPSLFQVLLESPAASQALAQVRCVALAGEMLKGALVRRFADCGLPDTRLFNFYGPTESTLAKVCYPVSPADVDRAVLPVGQPIDDTRLLIVNKQLQPLSQGVVGEVLIVTPWLSAGYLEGDNRSFITLNNGESAYRTGDLGMIDADGNLILAGRNDTQIKIDGQRVETGEIEGVLERHEQVRQALVMVATTPQGARLQAFVVAQPQSDLRQEALRDWLAHYLPATWVPAHLHILDLFPRLPNGKVDRKALQALYPLAAARTLTGAAPQDERERALATIWQSVLQLDAISRDEDFFQLNGSSLQAIRMIARVREEMGLELAFRDLYQGATLAQCAAALREPAPDLQADHEASATLSVEQQGLWLIQQSQPDSAVYNMAYHAPWQGPLNLAVLERVWQLALQRFDALRTTFFAQDGEPQARVEPSAALRLEFVDLSAQSGDAAERWLAEAAMRPFATFQAPLLRVGCLQLREQHYHICVVMHHIIADEDSVQRLWQWVLHHYRRLMAGGQADAVAPELDGQYGYARQQYRWLHSDAGKQAHDYWRQQLTGPLPLLQLPYDYPAQPVQHYHGGHVPFSLSSLQSTALLNVSRQYRVTPYLCLMTLYSAFLSRYCRQSDILLGTPVSRHHQVAQDNPFGLLFSVMAMRHQVDKRHPFAVLLEQVRSRFVEALQHPLPFNLLPALREEARTPGISPLFQAFFVWREAAQAEQRIGAASVSPLHSYPMPTAKYELTLEMWPEGQRIHGSFEYASDRLAPATVARLAASFCRFIESFLEQPESALGALPLLTDADHRQLLHWNQTARSFDDQLCWHQLIEQQAQRTPALIAVEFGSQTLSYQELNQRANQLAHLLVAQGVGAEVTVGISLERSPWLMVAILAVMKAGGAYVPIDPDYPLNRSRYVIEDAGLHLLLTQRKFVEHYQDVPCRRLLLDDLEPVLPQQPVDNLINRCGVYNTAYIIYTSGSTGQPKGVPIRHHGVCNLALEFPVLMDIGAGERVLQFASTSFDSSVWEISMALCHGATLVMAPRLALMPGPDLLEQLTRLNISYVTLPASALAALPYAPLPALKVLIVAGEACGVDLLRKWGRGRRFLNSYGPTEATVCVTNAELYPDEGRIHIGSPMSNTEVWILDEFHQPMPIGVAGELCIGGIGVSDGYINQPEQTASRFIVHPLSDKAGARLYRTGDLACYREDGTLDYLGRIDHQIKIRGFRVELGEIESALRQHPAVKEAVVMVRPDYLAASAIIAYVLHDDGREPDLSALADSLSARLPSFMCPSCYVLMTAFPHLPNGKIDRNRFPLPEQRDAPAVTPAANDAEQAIIDVWRELLGHDAIGRDTSFFAAGGHSLLAAKAVAWLAERHHINLRVSDIFTWRTPMQLAANASRQERESLLLAEPAPASLPLSSAQQRMWFLSQQVAGDNSYLIGQIKTFSQPVEASRLLHSLQQLWIQAPVLNTRLRLQQGVAEQYLSDEPLVCAHERWSPGDRSAWRDALQQYAEQLLAQPFEMLDGPLYRLTLVESAQGEVALVLVLHHILADEQSMGLLDERLLALYQQQPTVPAAVNYLQYTAWERREDVQRHWQSQLRYWQQQFAVLPPALNLAPAALAGDSQRTAGYVTVAMPPELAGALRHLAKQRDTTLFNLLLAAFQILLHRHSGEQDVVVGTPVTLRDWPSLQSTIGLLLNTVAIRQTVDGEQTLEQFMDASAQVCARALANKDVPFDRVVDAVLPAGERPSSPLFQVMFVYNAAQDKPTGLAIDNQPIDTPQAKFDLTCFVREDERQLHLVLEYRVACFNAARIRSLADHYLTVLQQLIDTPSHTIGRLPMLPPSEQALLRDTLNDTAQAVDAPWVHQQFERQAALRPTAVALRVGDHAISYQQLNQQANRIAHALLRQGFGVGSRVAVYLPRSPALAAAILGVMKSGAAWVPVDVRYPADRASLMMQTAEVQAVLTQYDVDIAALTLPQAVVLDVAALPPDDDATNPLLAIDGEQLCYILFTSGSTGVPKGVMIPHRGLRHYLDHACRDYGRHGGQGSTLHASISFDATLTSLFLPLLCGQTLHILPDEDDIGALVDLWQRTPGLTMVKITPAHLELLSQQLPAGAAGHAAMLVVGGESLSASALRFWQQHAPQVLIVNEYGPTEATVGCCIHTFAAGETGGDGAVPIGRPIANTRLYLLDAQRQLVPFGAPGELYIGGDGVALGYYQRPDLTEQRFIPDPFSADPAARLYRTGDRACYLPDGNLCFLGRTDNQVKLNGYRIELEEVEAQLSACAGVVQAAVAIREVEGRLHLVAWLVGDRTQQAAIRGEVAGRLPRFMRPTQWQWLASLPLTGNGKVHRQQLQNLPWQQAARERHQAPTSALEQQLLAIWQQVLGRDDISTHDDFFALGGDSILSLQIVFRAREAGLALAVDMLFDAPTIAALADILMPRQTMVADTAPVTGAYDLLPVQRWFFAHHAERPHHYNQSMLWRLRDDAAPAHLQTALTWLVNQHDGLRARFDGAQAVIGEPVEQVELELVSLDDAGQLDAAAAAAQEGLDIAQGPLFKTLLYRAPQGVWLLFVAHHLLVDGVSWRIITDDLSQAYQRLAQGHALAAVAKTASLPRWSQHLHQYARSEAAQQEDAFWQCYPALSEVRLPCDSAPQATPGRGEDARKLALSLPESTTTALVQHTHAAYRTNPGDLLLTALALTLHEWSGQSRLRIDTEGHGRERLHEALDVSRTVGWFTAIYPLHIELDRPDDTGWTIRQVKEAVRQVPHRGAGYGIRLAAASQVHDAADICFNYLGQFTQGFDAPPFQGEARLDLANRYAPHSPRVWPLEVDSYVLDGKLHLEWTWNGQCYRDATIRQLAERMLTWVRQLSQHCRQQTSTHWTPSDFPLAELSAGALDTLQQRIGDIEDIYPLTPMQEGMLFHSLTSDAYHEQICFDLPASADIAALRQAWQRVIQHYPALRTTFELHSGSEPLQVVRRHLPMDWNTVMLNRADARRQVLDADRARRFDLQQGPLLRLTLIDVGQAGQQLLVSHHHAILDGWSVRVVMDAVARCWDNPDAVLPPPPSFRRYVRQIRQRNPQRDAYWETQARRMSRTPLPLGLPLGLPLRQASERKQVLPFTLDEATTRRLSDFARREQLTVSTLVQGAWARLLQACAGGETVLFGMTISGRHAALAGMDQMAGLLINTVPTVIDLPADRPVSDWLRDVQQQQRQNERHGDVALTDIKSAAGLNSSDALFDTLLVFENYPGAGEQEARLFRFADAHESTNYALTLVASLHERLHGQLVYDDGLYEETTVRQLAEGLLRILTQLDAAATLAEVSALTDAQRARLLSQWQGPAQHVGASNVYARFVEQVQYAPYAIAVVDGETQLNYRQLRQRAEQLAMRLHHAGVRAGDRVVVWLPRSVDYLSAILAVNRLGACYIPVDSQWPDERVNWLLQDCDGRALITDATLRARLTPPASITVLDAAQCPCADEMAVTLPGESPADTLAYIIYTSGSTGTPKGVMIDHASLGNYLQDAIARYRIDADTDSLFHSSISFDATLTSLYLPLLAGGCIHIIREDGDIAALQQAIRASGERVLLKITPVHLNLLENQLTADDKRRVSALVVGGEALNSAAVRRWLDDAPDSPIFNEYGPTETVVGCCVHRVTARELQHGGSVAIGLPIGNTQLLILDEQQQPVPQGAAGELYIGGAGVARGYWNRASLTDERFLELTTPNGRARFYRTGDRVCADTAGTLHYLGRCDRQIKLRGYRIEPGEIEAQLLLHPQVMLSAVQYLPQREALAAWVALREGAEVDEPALRQFLASRLPTHMVPGSIQVLATMPQTANGKVDYRALPAPQWDTQTEGAAPQTPLEHSLRDIWREVLKHDRIGCDQNFFALGGHSLHALRIAARIEQQLALRVSLTDLLQYQTIQQLAEKINAADTAPGTVTSAIKRVARVRRSDSSSTAV</sequence>
<dbReference type="InterPro" id="IPR009081">
    <property type="entry name" value="PP-bd_ACP"/>
</dbReference>
<feature type="domain" description="Carrier" evidence="5">
    <location>
        <begin position="1546"/>
        <end position="1621"/>
    </location>
</feature>
<keyword evidence="3" id="KW-0597">Phosphoprotein</keyword>
<reference evidence="7" key="1">
    <citation type="journal article" date="2018" name="Genome Announc.">
        <title>Complete genome sequence of a Dickeya fangzhongdai type strain causing bleeding canker of pear tree trunks.</title>
        <authorList>
            <person name="Zhao Y."/>
            <person name="Tian Y."/>
            <person name="Li X."/>
            <person name="Hu B."/>
        </authorList>
    </citation>
    <scope>NUCLEOTIDE SEQUENCE [LARGE SCALE GENOMIC DNA]</scope>
    <source>
        <strain evidence="7">DSM 101947</strain>
    </source>
</reference>
<feature type="domain" description="Carrier" evidence="5">
    <location>
        <begin position="507"/>
        <end position="582"/>
    </location>
</feature>
<dbReference type="InterPro" id="IPR020806">
    <property type="entry name" value="PKS_PP-bd"/>
</dbReference>
<dbReference type="InterPro" id="IPR000873">
    <property type="entry name" value="AMP-dep_synth/lig_dom"/>
</dbReference>
<dbReference type="RefSeq" id="WP_100849229.1">
    <property type="nucleotide sequence ID" value="NZ_BMJF01000008.1"/>
</dbReference>
<dbReference type="InterPro" id="IPR042099">
    <property type="entry name" value="ANL_N_sf"/>
</dbReference>
<dbReference type="NCBIfam" id="TIGR01720">
    <property type="entry name" value="NRPS-para261"/>
    <property type="match status" value="1"/>
</dbReference>
<organism evidence="6 7">
    <name type="scientific">Dickeya fangzhongdai</name>
    <dbReference type="NCBI Taxonomy" id="1778540"/>
    <lineage>
        <taxon>Bacteria</taxon>
        <taxon>Pseudomonadati</taxon>
        <taxon>Pseudomonadota</taxon>
        <taxon>Gammaproteobacteria</taxon>
        <taxon>Enterobacterales</taxon>
        <taxon>Pectobacteriaceae</taxon>
        <taxon>Dickeya</taxon>
    </lineage>
</organism>
<dbReference type="Gene3D" id="3.40.50.12780">
    <property type="entry name" value="N-terminal domain of ligase-like"/>
    <property type="match status" value="1"/>
</dbReference>
<dbReference type="Pfam" id="PF13193">
    <property type="entry name" value="AMP-binding_C"/>
    <property type="match status" value="3"/>
</dbReference>
<dbReference type="InterPro" id="IPR023213">
    <property type="entry name" value="CAT-like_dom_sf"/>
</dbReference>
<protein>
    <submittedName>
        <fullName evidence="6">Non-ribosomal peptide synthetase</fullName>
    </submittedName>
</protein>
<dbReference type="FunFam" id="2.30.38.10:FF:000001">
    <property type="entry name" value="Non-ribosomal peptide synthetase PvdI"/>
    <property type="match status" value="2"/>
</dbReference>
<dbReference type="Pfam" id="PF00501">
    <property type="entry name" value="AMP-binding"/>
    <property type="match status" value="4"/>
</dbReference>
<dbReference type="NCBIfam" id="TIGR01733">
    <property type="entry name" value="AA-adenyl-dom"/>
    <property type="match status" value="3"/>
</dbReference>
<keyword evidence="4" id="KW-0677">Repeat</keyword>
<keyword evidence="7" id="KW-1185">Reference proteome</keyword>
<dbReference type="PANTHER" id="PTHR45527">
    <property type="entry name" value="NONRIBOSOMAL PEPTIDE SYNTHETASE"/>
    <property type="match status" value="1"/>
</dbReference>
<dbReference type="SUPFAM" id="SSF52777">
    <property type="entry name" value="CoA-dependent acyltransferases"/>
    <property type="match status" value="8"/>
</dbReference>
<dbReference type="InterPro" id="IPR036736">
    <property type="entry name" value="ACP-like_sf"/>
</dbReference>
<dbReference type="CDD" id="cd05930">
    <property type="entry name" value="A_NRPS"/>
    <property type="match status" value="3"/>
</dbReference>
<accession>A0A2K8QMA4</accession>
<dbReference type="SMART" id="SM00823">
    <property type="entry name" value="PKS_PP"/>
    <property type="match status" value="4"/>
</dbReference>
<dbReference type="Gene3D" id="3.30.559.30">
    <property type="entry name" value="Nonribosomal peptide synthetase, condensation domain"/>
    <property type="match status" value="4"/>
</dbReference>
<dbReference type="GeneID" id="66564224"/>